<evidence type="ECO:0000256" key="1">
    <source>
        <dbReference type="ARBA" id="ARBA00005254"/>
    </source>
</evidence>
<dbReference type="PANTHER" id="PTHR43802:SF1">
    <property type="entry name" value="IP11341P-RELATED"/>
    <property type="match status" value="1"/>
</dbReference>
<dbReference type="Gene3D" id="1.10.12.10">
    <property type="entry name" value="Lyase 2-enoyl-coa Hydratase, Chain A, domain 2"/>
    <property type="match status" value="1"/>
</dbReference>
<evidence type="ECO:0000256" key="2">
    <source>
        <dbReference type="RuleBase" id="RU003707"/>
    </source>
</evidence>
<dbReference type="InterPro" id="IPR014748">
    <property type="entry name" value="Enoyl-CoA_hydra_C"/>
</dbReference>
<dbReference type="Proteomes" id="UP000295722">
    <property type="component" value="Unassembled WGS sequence"/>
</dbReference>
<dbReference type="RefSeq" id="WP_133197626.1">
    <property type="nucleotide sequence ID" value="NZ_JBHUCW010000005.1"/>
</dbReference>
<dbReference type="InterPro" id="IPR029045">
    <property type="entry name" value="ClpP/crotonase-like_dom_sf"/>
</dbReference>
<dbReference type="SUPFAM" id="SSF52096">
    <property type="entry name" value="ClpP/crotonase"/>
    <property type="match status" value="1"/>
</dbReference>
<dbReference type="AlphaFoldDB" id="A0A4R5M488"/>
<dbReference type="Pfam" id="PF00378">
    <property type="entry name" value="ECH_1"/>
    <property type="match status" value="1"/>
</dbReference>
<proteinExistence type="inferred from homology"/>
<comment type="caution">
    <text evidence="3">The sequence shown here is derived from an EMBL/GenBank/DDBJ whole genome shotgun (WGS) entry which is preliminary data.</text>
</comment>
<dbReference type="PANTHER" id="PTHR43802">
    <property type="entry name" value="ENOYL-COA HYDRATASE"/>
    <property type="match status" value="1"/>
</dbReference>
<gene>
    <name evidence="3" type="ORF">EYW47_25555</name>
</gene>
<protein>
    <submittedName>
        <fullName evidence="3">Enoyl-CoA hydratase/isomerase family protein</fullName>
    </submittedName>
</protein>
<accession>A0A4R5M488</accession>
<keyword evidence="3" id="KW-0413">Isomerase</keyword>
<dbReference type="InterPro" id="IPR018376">
    <property type="entry name" value="Enoyl-CoA_hyd/isom_CS"/>
</dbReference>
<evidence type="ECO:0000313" key="4">
    <source>
        <dbReference type="Proteomes" id="UP000295722"/>
    </source>
</evidence>
<evidence type="ECO:0000313" key="3">
    <source>
        <dbReference type="EMBL" id="TDG20550.1"/>
    </source>
</evidence>
<comment type="similarity">
    <text evidence="1 2">Belongs to the enoyl-CoA hydratase/isomerase family.</text>
</comment>
<keyword evidence="4" id="KW-1185">Reference proteome</keyword>
<dbReference type="EMBL" id="SMRP01000015">
    <property type="protein sequence ID" value="TDG20550.1"/>
    <property type="molecule type" value="Genomic_DNA"/>
</dbReference>
<dbReference type="OrthoDB" id="8524220at2"/>
<dbReference type="CDD" id="cd06558">
    <property type="entry name" value="crotonase-like"/>
    <property type="match status" value="1"/>
</dbReference>
<organism evidence="3 4">
    <name type="scientific">Paraburkholderia silviterrae</name>
    <dbReference type="NCBI Taxonomy" id="2528715"/>
    <lineage>
        <taxon>Bacteria</taxon>
        <taxon>Pseudomonadati</taxon>
        <taxon>Pseudomonadota</taxon>
        <taxon>Betaproteobacteria</taxon>
        <taxon>Burkholderiales</taxon>
        <taxon>Burkholderiaceae</taxon>
        <taxon>Paraburkholderia</taxon>
    </lineage>
</organism>
<dbReference type="Gene3D" id="3.90.226.10">
    <property type="entry name" value="2-enoyl-CoA Hydratase, Chain A, domain 1"/>
    <property type="match status" value="1"/>
</dbReference>
<dbReference type="InterPro" id="IPR001753">
    <property type="entry name" value="Enoyl-CoA_hydra/iso"/>
</dbReference>
<reference evidence="3 4" key="1">
    <citation type="submission" date="2019-03" db="EMBL/GenBank/DDBJ databases">
        <title>Paraburkholderia sp. 4M-K11, isolated from subtropical forest soil.</title>
        <authorList>
            <person name="Gao Z.-H."/>
            <person name="Qiu L.-H."/>
        </authorList>
    </citation>
    <scope>NUCLEOTIDE SEQUENCE [LARGE SCALE GENOMIC DNA]</scope>
    <source>
        <strain evidence="3 4">4M-K11</strain>
    </source>
</reference>
<dbReference type="GO" id="GO:0016853">
    <property type="term" value="F:isomerase activity"/>
    <property type="evidence" value="ECO:0007669"/>
    <property type="project" value="UniProtKB-KW"/>
</dbReference>
<sequence>MSENKVLFEKVGKTAVITLNRPQRRNALDDEAKAMLAAAIGTAREDRSIASVVLTGAGGHFCSGADLGGGGGGDEKGEAGEMPFLVRDALLGAHRWHSELMDLEKPVISAIDGYAVGAGLSLALAADFIVASDRVRLVSNFPRIGFAPDLGLMYILPRLVGLARAKEIVFSARDVLAEEAVAIGLVHAVVPAERLRESAIDFARRFDNAPTHVLGMAKGIMNRTFETPRHAMVQLETAVQGLCAASRYNAEAVRRFFAKEAPLYPGAERLF</sequence>
<dbReference type="PROSITE" id="PS00166">
    <property type="entry name" value="ENOYL_COA_HYDRATASE"/>
    <property type="match status" value="1"/>
</dbReference>
<name>A0A4R5M488_9BURK</name>